<keyword evidence="3 10" id="KW-1134">Transmembrane beta strand</keyword>
<keyword evidence="5 12" id="KW-0732">Signal</keyword>
<keyword evidence="9 10" id="KW-0998">Cell outer membrane</keyword>
<dbReference type="Pfam" id="PF00593">
    <property type="entry name" value="TonB_dep_Rec_b-barrel"/>
    <property type="match status" value="1"/>
</dbReference>
<evidence type="ECO:0000256" key="1">
    <source>
        <dbReference type="ARBA" id="ARBA00004571"/>
    </source>
</evidence>
<keyword evidence="2 10" id="KW-0813">Transport</keyword>
<evidence type="ECO:0000256" key="11">
    <source>
        <dbReference type="RuleBase" id="RU003357"/>
    </source>
</evidence>
<protein>
    <submittedName>
        <fullName evidence="15">Iron complex outermembrane recepter protein</fullName>
    </submittedName>
</protein>
<dbReference type="EMBL" id="FOZL01000002">
    <property type="protein sequence ID" value="SFS21476.1"/>
    <property type="molecule type" value="Genomic_DNA"/>
</dbReference>
<dbReference type="InterPro" id="IPR039426">
    <property type="entry name" value="TonB-dep_rcpt-like"/>
</dbReference>
<dbReference type="PANTHER" id="PTHR30069">
    <property type="entry name" value="TONB-DEPENDENT OUTER MEMBRANE RECEPTOR"/>
    <property type="match status" value="1"/>
</dbReference>
<dbReference type="GO" id="GO:0044718">
    <property type="term" value="P:siderophore transmembrane transport"/>
    <property type="evidence" value="ECO:0007669"/>
    <property type="project" value="TreeGrafter"/>
</dbReference>
<dbReference type="Pfam" id="PF07715">
    <property type="entry name" value="Plug"/>
    <property type="match status" value="1"/>
</dbReference>
<keyword evidence="4 10" id="KW-0812">Transmembrane</keyword>
<dbReference type="PROSITE" id="PS00430">
    <property type="entry name" value="TONB_DEPENDENT_REC_1"/>
    <property type="match status" value="1"/>
</dbReference>
<evidence type="ECO:0000259" key="14">
    <source>
        <dbReference type="Pfam" id="PF07715"/>
    </source>
</evidence>
<sequence length="597" mass="64703">MRLKAIVLLLPALYAHAQQNAPAKTSTQETVTVVGQAEPVIAGQSSRSVTSIDLEATPNLVPSLADALRTDSSVDIQMRGPMGVQSDLSVRGSTFEQTLVTVNGLRMNDAETSHFTLDIPIPLNALGTLDILHGAGSTLYGSDAIAGTVDIRTIRPTQSSLRATAAYGSYGINQQSFVASGVRARATEVLSAARDFSTGFIPDRDYRSESVASETGLTSALGQSDLLLAVSDRAFGANQFYGAYPSYERTKGWFAGLTQSFTEKTSVAVAYRRHTDEFVLFRSNPALYENNHIDESWQAVLRRKDTIGQHTTVLYGLDNNLDQINSNSLGQHGRNRSAGYADLDLRSRRATFSAGLREEVIGGYGVVSSPGFSGAFSITPALRASASAGYGFRLPTYVDKYYNDPTTIANPNLKPESAWSYDGGLTWFARPSLTLTATGFTSRQSNAIDYVRSGATGPYQAQNLTSVDLTGAEISLQTQITHTQRLRLSYTGITGAQSALAGLQSRYLFNYPTHNANAEWIASLRQVDLRMRVAAAQRYQRTAYATLDLSAARSTGRVRPYLQMTNLTNTGYQEISGIRMQGRAFVGGLQFVLSQKN</sequence>
<evidence type="ECO:0000256" key="2">
    <source>
        <dbReference type="ARBA" id="ARBA00022448"/>
    </source>
</evidence>
<feature type="chain" id="PRO_5011774148" evidence="12">
    <location>
        <begin position="18"/>
        <end position="597"/>
    </location>
</feature>
<evidence type="ECO:0000313" key="15">
    <source>
        <dbReference type="EMBL" id="SFS21476.1"/>
    </source>
</evidence>
<feature type="signal peptide" evidence="12">
    <location>
        <begin position="1"/>
        <end position="17"/>
    </location>
</feature>
<evidence type="ECO:0000256" key="7">
    <source>
        <dbReference type="ARBA" id="ARBA00023136"/>
    </source>
</evidence>
<proteinExistence type="inferred from homology"/>
<keyword evidence="16" id="KW-1185">Reference proteome</keyword>
<dbReference type="RefSeq" id="WP_089843543.1">
    <property type="nucleotide sequence ID" value="NZ_FOZL01000002.1"/>
</dbReference>
<evidence type="ECO:0000256" key="5">
    <source>
        <dbReference type="ARBA" id="ARBA00022729"/>
    </source>
</evidence>
<accession>A0A1I6N0L4</accession>
<evidence type="ECO:0000256" key="9">
    <source>
        <dbReference type="ARBA" id="ARBA00023237"/>
    </source>
</evidence>
<evidence type="ECO:0000313" key="16">
    <source>
        <dbReference type="Proteomes" id="UP000199024"/>
    </source>
</evidence>
<dbReference type="STRING" id="474950.SAMN05421771_4211"/>
<dbReference type="Gene3D" id="2.40.170.20">
    <property type="entry name" value="TonB-dependent receptor, beta-barrel domain"/>
    <property type="match status" value="1"/>
</dbReference>
<dbReference type="GO" id="GO:0009279">
    <property type="term" value="C:cell outer membrane"/>
    <property type="evidence" value="ECO:0007669"/>
    <property type="project" value="UniProtKB-SubCell"/>
</dbReference>
<keyword evidence="7 10" id="KW-0472">Membrane</keyword>
<dbReference type="InterPro" id="IPR000531">
    <property type="entry name" value="Beta-barrel_TonB"/>
</dbReference>
<evidence type="ECO:0000256" key="8">
    <source>
        <dbReference type="ARBA" id="ARBA00023170"/>
    </source>
</evidence>
<name>A0A1I6N0L4_9BACT</name>
<evidence type="ECO:0000259" key="13">
    <source>
        <dbReference type="Pfam" id="PF00593"/>
    </source>
</evidence>
<dbReference type="InterPro" id="IPR012910">
    <property type="entry name" value="Plug_dom"/>
</dbReference>
<gene>
    <name evidence="15" type="ORF">SAMN05421771_4211</name>
</gene>
<reference evidence="15 16" key="1">
    <citation type="submission" date="2016-10" db="EMBL/GenBank/DDBJ databases">
        <authorList>
            <person name="de Groot N.N."/>
        </authorList>
    </citation>
    <scope>NUCLEOTIDE SEQUENCE [LARGE SCALE GENOMIC DNA]</scope>
    <source>
        <strain evidence="15 16">DSM 21001</strain>
    </source>
</reference>
<evidence type="ECO:0000256" key="4">
    <source>
        <dbReference type="ARBA" id="ARBA00022692"/>
    </source>
</evidence>
<evidence type="ECO:0000256" key="10">
    <source>
        <dbReference type="PROSITE-ProRule" id="PRU01360"/>
    </source>
</evidence>
<organism evidence="15 16">
    <name type="scientific">Granulicella pectinivorans</name>
    <dbReference type="NCBI Taxonomy" id="474950"/>
    <lineage>
        <taxon>Bacteria</taxon>
        <taxon>Pseudomonadati</taxon>
        <taxon>Acidobacteriota</taxon>
        <taxon>Terriglobia</taxon>
        <taxon>Terriglobales</taxon>
        <taxon>Acidobacteriaceae</taxon>
        <taxon>Granulicella</taxon>
    </lineage>
</organism>
<dbReference type="SUPFAM" id="SSF56935">
    <property type="entry name" value="Porins"/>
    <property type="match status" value="1"/>
</dbReference>
<dbReference type="Gene3D" id="2.170.130.10">
    <property type="entry name" value="TonB-dependent receptor, plug domain"/>
    <property type="match status" value="1"/>
</dbReference>
<dbReference type="GO" id="GO:0015344">
    <property type="term" value="F:siderophore uptake transmembrane transporter activity"/>
    <property type="evidence" value="ECO:0007669"/>
    <property type="project" value="TreeGrafter"/>
</dbReference>
<keyword evidence="8" id="KW-0675">Receptor</keyword>
<dbReference type="PANTHER" id="PTHR30069:SF29">
    <property type="entry name" value="HEMOGLOBIN AND HEMOGLOBIN-HAPTOGLOBIN-BINDING PROTEIN 1-RELATED"/>
    <property type="match status" value="1"/>
</dbReference>
<evidence type="ECO:0000256" key="12">
    <source>
        <dbReference type="SAM" id="SignalP"/>
    </source>
</evidence>
<dbReference type="InterPro" id="IPR036942">
    <property type="entry name" value="Beta-barrel_TonB_sf"/>
</dbReference>
<comment type="similarity">
    <text evidence="10 11">Belongs to the TonB-dependent receptor family.</text>
</comment>
<keyword evidence="6 11" id="KW-0798">TonB box</keyword>
<dbReference type="AlphaFoldDB" id="A0A1I6N0L4"/>
<comment type="subcellular location">
    <subcellularLocation>
        <location evidence="1 10">Cell outer membrane</location>
        <topology evidence="1 10">Multi-pass membrane protein</topology>
    </subcellularLocation>
</comment>
<dbReference type="OrthoDB" id="337377at2"/>
<dbReference type="InterPro" id="IPR037066">
    <property type="entry name" value="Plug_dom_sf"/>
</dbReference>
<dbReference type="PROSITE" id="PS52016">
    <property type="entry name" value="TONB_DEPENDENT_REC_3"/>
    <property type="match status" value="1"/>
</dbReference>
<feature type="domain" description="TonB-dependent receptor-like beta-barrel" evidence="13">
    <location>
        <begin position="220"/>
        <end position="568"/>
    </location>
</feature>
<dbReference type="Proteomes" id="UP000199024">
    <property type="component" value="Unassembled WGS sequence"/>
</dbReference>
<evidence type="ECO:0000256" key="3">
    <source>
        <dbReference type="ARBA" id="ARBA00022452"/>
    </source>
</evidence>
<evidence type="ECO:0000256" key="6">
    <source>
        <dbReference type="ARBA" id="ARBA00023077"/>
    </source>
</evidence>
<dbReference type="InterPro" id="IPR010916">
    <property type="entry name" value="TonB_box_CS"/>
</dbReference>
<feature type="domain" description="TonB-dependent receptor plug" evidence="14">
    <location>
        <begin position="44"/>
        <end position="148"/>
    </location>
</feature>